<keyword evidence="4" id="KW-1185">Reference proteome</keyword>
<feature type="region of interest" description="Disordered" evidence="1">
    <location>
        <begin position="88"/>
        <end position="110"/>
    </location>
</feature>
<evidence type="ECO:0000313" key="3">
    <source>
        <dbReference type="EMBL" id="NYD36030.1"/>
    </source>
</evidence>
<keyword evidence="2" id="KW-0472">Membrane</keyword>
<dbReference type="EMBL" id="JACCBN010000001">
    <property type="protein sequence ID" value="NYD36030.1"/>
    <property type="molecule type" value="Genomic_DNA"/>
</dbReference>
<organism evidence="3 4">
    <name type="scientific">Actinomycetospora corticicola</name>
    <dbReference type="NCBI Taxonomy" id="663602"/>
    <lineage>
        <taxon>Bacteria</taxon>
        <taxon>Bacillati</taxon>
        <taxon>Actinomycetota</taxon>
        <taxon>Actinomycetes</taxon>
        <taxon>Pseudonocardiales</taxon>
        <taxon>Pseudonocardiaceae</taxon>
        <taxon>Actinomycetospora</taxon>
    </lineage>
</organism>
<name>A0A7Y9DV65_9PSEU</name>
<feature type="compositionally biased region" description="Low complexity" evidence="1">
    <location>
        <begin position="88"/>
        <end position="98"/>
    </location>
</feature>
<keyword evidence="2" id="KW-0812">Transmembrane</keyword>
<evidence type="ECO:0000256" key="2">
    <source>
        <dbReference type="SAM" id="Phobius"/>
    </source>
</evidence>
<dbReference type="RefSeq" id="WP_179793767.1">
    <property type="nucleotide sequence ID" value="NZ_BAABHP010000007.1"/>
</dbReference>
<comment type="caution">
    <text evidence="3">The sequence shown here is derived from an EMBL/GenBank/DDBJ whole genome shotgun (WGS) entry which is preliminary data.</text>
</comment>
<gene>
    <name evidence="3" type="ORF">BJ983_002132</name>
</gene>
<reference evidence="3 4" key="1">
    <citation type="submission" date="2020-07" db="EMBL/GenBank/DDBJ databases">
        <title>Sequencing the genomes of 1000 actinobacteria strains.</title>
        <authorList>
            <person name="Klenk H.-P."/>
        </authorList>
    </citation>
    <scope>NUCLEOTIDE SEQUENCE [LARGE SCALE GENOMIC DNA]</scope>
    <source>
        <strain evidence="3 4">DSM 45772</strain>
    </source>
</reference>
<sequence>MTSWERIREAGGGFVVTVWVGLGAIVVLFVVSAVLQRDADTSEVCVSTAAVRVPDTGCTGHRPGDTWVYYRAGSFVPAVGGSTAGASSAAPAGIAVPGTPEAGGLATPGS</sequence>
<protein>
    <submittedName>
        <fullName evidence="3">Uncharacterized protein</fullName>
    </submittedName>
</protein>
<feature type="transmembrane region" description="Helical" evidence="2">
    <location>
        <begin position="12"/>
        <end position="35"/>
    </location>
</feature>
<accession>A0A7Y9DV65</accession>
<evidence type="ECO:0000256" key="1">
    <source>
        <dbReference type="SAM" id="MobiDB-lite"/>
    </source>
</evidence>
<evidence type="ECO:0000313" key="4">
    <source>
        <dbReference type="Proteomes" id="UP000535890"/>
    </source>
</evidence>
<keyword evidence="2" id="KW-1133">Transmembrane helix</keyword>
<dbReference type="AlphaFoldDB" id="A0A7Y9DV65"/>
<dbReference type="Proteomes" id="UP000535890">
    <property type="component" value="Unassembled WGS sequence"/>
</dbReference>
<proteinExistence type="predicted"/>